<accession>A0ABS7N136</accession>
<dbReference type="Pfam" id="PF00027">
    <property type="entry name" value="cNMP_binding"/>
    <property type="match status" value="1"/>
</dbReference>
<dbReference type="Proteomes" id="UP000766609">
    <property type="component" value="Unassembled WGS sequence"/>
</dbReference>
<dbReference type="EMBL" id="JAHVHP010000001">
    <property type="protein sequence ID" value="MBY5950017.1"/>
    <property type="molecule type" value="Genomic_DNA"/>
</dbReference>
<proteinExistence type="predicted"/>
<sequence>MKKNILVLAKVYELDMTGFDFVKKELSQAGTEVELQRIQVEKGNSLIMQGQKLNSLYWVESGLLREYHHDELDEFTNSFLMTGSYYMTGFYFGGQIHSSFTVEALETSIIQILQMDLFNSHEIDHKVLLDIFKKLSSIKYHQNLDWKLINGTRNFLHRWELFKKKNPGVWNNIPQKHLASFFNITPQYLSKLKARRML</sequence>
<keyword evidence="3" id="KW-1185">Reference proteome</keyword>
<dbReference type="RefSeq" id="WP_222583098.1">
    <property type="nucleotide sequence ID" value="NZ_JAHVHP010000001.1"/>
</dbReference>
<dbReference type="SUPFAM" id="SSF51206">
    <property type="entry name" value="cAMP-binding domain-like"/>
    <property type="match status" value="1"/>
</dbReference>
<organism evidence="2 3">
    <name type="scientific">Algoriphagus marincola</name>
    <dbReference type="NCBI Taxonomy" id="264027"/>
    <lineage>
        <taxon>Bacteria</taxon>
        <taxon>Pseudomonadati</taxon>
        <taxon>Bacteroidota</taxon>
        <taxon>Cytophagia</taxon>
        <taxon>Cytophagales</taxon>
        <taxon>Cyclobacteriaceae</taxon>
        <taxon>Algoriphagus</taxon>
    </lineage>
</organism>
<comment type="caution">
    <text evidence="2">The sequence shown here is derived from an EMBL/GenBank/DDBJ whole genome shotgun (WGS) entry which is preliminary data.</text>
</comment>
<reference evidence="2 3" key="1">
    <citation type="submission" date="2021-06" db="EMBL/GenBank/DDBJ databases">
        <title>44 bacteria genomes isolated from Dapeng, Shenzhen.</title>
        <authorList>
            <person name="Zheng W."/>
            <person name="Yu S."/>
            <person name="Huang Y."/>
        </authorList>
    </citation>
    <scope>NUCLEOTIDE SEQUENCE [LARGE SCALE GENOMIC DNA]</scope>
    <source>
        <strain evidence="2 3">DP5N14-6</strain>
    </source>
</reference>
<evidence type="ECO:0000313" key="3">
    <source>
        <dbReference type="Proteomes" id="UP000766609"/>
    </source>
</evidence>
<protein>
    <submittedName>
        <fullName evidence="2">Crp/Fnr family transcriptional regulator</fullName>
    </submittedName>
</protein>
<dbReference type="Gene3D" id="2.60.120.10">
    <property type="entry name" value="Jelly Rolls"/>
    <property type="match status" value="1"/>
</dbReference>
<dbReference type="InterPro" id="IPR000595">
    <property type="entry name" value="cNMP-bd_dom"/>
</dbReference>
<dbReference type="InterPro" id="IPR014710">
    <property type="entry name" value="RmlC-like_jellyroll"/>
</dbReference>
<gene>
    <name evidence="2" type="ORF">KUV23_03470</name>
</gene>
<evidence type="ECO:0000259" key="1">
    <source>
        <dbReference type="PROSITE" id="PS50042"/>
    </source>
</evidence>
<dbReference type="InterPro" id="IPR018490">
    <property type="entry name" value="cNMP-bd_dom_sf"/>
</dbReference>
<dbReference type="PROSITE" id="PS50042">
    <property type="entry name" value="CNMP_BINDING_3"/>
    <property type="match status" value="1"/>
</dbReference>
<dbReference type="CDD" id="cd00038">
    <property type="entry name" value="CAP_ED"/>
    <property type="match status" value="1"/>
</dbReference>
<evidence type="ECO:0000313" key="2">
    <source>
        <dbReference type="EMBL" id="MBY5950017.1"/>
    </source>
</evidence>
<name>A0ABS7N136_9BACT</name>
<feature type="domain" description="Cyclic nucleotide-binding" evidence="1">
    <location>
        <begin position="35"/>
        <end position="86"/>
    </location>
</feature>